<gene>
    <name evidence="2" type="ORF">KP509_20G079400</name>
</gene>
<protein>
    <submittedName>
        <fullName evidence="2">Uncharacterized protein</fullName>
    </submittedName>
</protein>
<proteinExistence type="predicted"/>
<feature type="compositionally biased region" description="Polar residues" evidence="1">
    <location>
        <begin position="74"/>
        <end position="84"/>
    </location>
</feature>
<reference evidence="2" key="1">
    <citation type="submission" date="2021-08" db="EMBL/GenBank/DDBJ databases">
        <title>WGS assembly of Ceratopteris richardii.</title>
        <authorList>
            <person name="Marchant D.B."/>
            <person name="Chen G."/>
            <person name="Jenkins J."/>
            <person name="Shu S."/>
            <person name="Leebens-Mack J."/>
            <person name="Grimwood J."/>
            <person name="Schmutz J."/>
            <person name="Soltis P."/>
            <person name="Soltis D."/>
            <person name="Chen Z.-H."/>
        </authorList>
    </citation>
    <scope>NUCLEOTIDE SEQUENCE</scope>
    <source>
        <strain evidence="2">Whitten #5841</strain>
        <tissue evidence="2">Leaf</tissue>
    </source>
</reference>
<dbReference type="PANTHER" id="PTHR35477:SF1">
    <property type="entry name" value="OS06G0728500 PROTEIN"/>
    <property type="match status" value="1"/>
</dbReference>
<evidence type="ECO:0000313" key="3">
    <source>
        <dbReference type="Proteomes" id="UP000825935"/>
    </source>
</evidence>
<dbReference type="OrthoDB" id="762851at2759"/>
<comment type="caution">
    <text evidence="2">The sequence shown here is derived from an EMBL/GenBank/DDBJ whole genome shotgun (WGS) entry which is preliminary data.</text>
</comment>
<dbReference type="AlphaFoldDB" id="A0A8T2SGJ0"/>
<evidence type="ECO:0000313" key="2">
    <source>
        <dbReference type="EMBL" id="KAH7332276.1"/>
    </source>
</evidence>
<feature type="compositionally biased region" description="Low complexity" evidence="1">
    <location>
        <begin position="53"/>
        <end position="69"/>
    </location>
</feature>
<feature type="region of interest" description="Disordered" evidence="1">
    <location>
        <begin position="258"/>
        <end position="292"/>
    </location>
</feature>
<feature type="compositionally biased region" description="Basic residues" evidence="1">
    <location>
        <begin position="194"/>
        <end position="203"/>
    </location>
</feature>
<name>A0A8T2SGJ0_CERRI</name>
<feature type="compositionally biased region" description="Basic residues" evidence="1">
    <location>
        <begin position="85"/>
        <end position="94"/>
    </location>
</feature>
<feature type="compositionally biased region" description="Polar residues" evidence="1">
    <location>
        <begin position="204"/>
        <end position="214"/>
    </location>
</feature>
<dbReference type="PANTHER" id="PTHR35477">
    <property type="entry name" value="OS06G0728500 PROTEIN"/>
    <property type="match status" value="1"/>
</dbReference>
<feature type="region of interest" description="Disordered" evidence="1">
    <location>
        <begin position="140"/>
        <end position="165"/>
    </location>
</feature>
<evidence type="ECO:0000256" key="1">
    <source>
        <dbReference type="SAM" id="MobiDB-lite"/>
    </source>
</evidence>
<organism evidence="2 3">
    <name type="scientific">Ceratopteris richardii</name>
    <name type="common">Triangle waterfern</name>
    <dbReference type="NCBI Taxonomy" id="49495"/>
    <lineage>
        <taxon>Eukaryota</taxon>
        <taxon>Viridiplantae</taxon>
        <taxon>Streptophyta</taxon>
        <taxon>Embryophyta</taxon>
        <taxon>Tracheophyta</taxon>
        <taxon>Polypodiopsida</taxon>
        <taxon>Polypodiidae</taxon>
        <taxon>Polypodiales</taxon>
        <taxon>Pteridineae</taxon>
        <taxon>Pteridaceae</taxon>
        <taxon>Parkerioideae</taxon>
        <taxon>Ceratopteris</taxon>
    </lineage>
</organism>
<dbReference type="EMBL" id="CM035425">
    <property type="protein sequence ID" value="KAH7332276.1"/>
    <property type="molecule type" value="Genomic_DNA"/>
</dbReference>
<dbReference type="Proteomes" id="UP000825935">
    <property type="component" value="Chromosome 20"/>
</dbReference>
<accession>A0A8T2SGJ0</accession>
<keyword evidence="3" id="KW-1185">Reference proteome</keyword>
<sequence>MSEEDSIASDSISCRTAEACAPLLPPRKRLLAGFKQNGWSSVSSSLSIAASVEPSQSLNCAAESVASESESCREPNSQIVSSHPTTKKSKKKKKLASEAGEHQSEVSADSKVSSDAVAKISSVVEDYSIVSDEACIHVDENDQKALTPSAEASREHYPASGVRGSNLCSVINDEEEDMCDGAHKASTKSATKFGKGKMNKSTKGKLNTSTATKASKSRKNSMRDDNKSKESLQKKQDVWHESNFQVVESLSDEELARQLHRAMNSSPRISRCLSHKDERPLSLSGRKNFPGS</sequence>
<feature type="compositionally biased region" description="Basic and acidic residues" evidence="1">
    <location>
        <begin position="221"/>
        <end position="240"/>
    </location>
</feature>
<feature type="compositionally biased region" description="Basic and acidic residues" evidence="1">
    <location>
        <begin position="95"/>
        <end position="104"/>
    </location>
</feature>
<feature type="region of interest" description="Disordered" evidence="1">
    <location>
        <begin position="53"/>
        <end position="114"/>
    </location>
</feature>
<feature type="region of interest" description="Disordered" evidence="1">
    <location>
        <begin position="182"/>
        <end position="240"/>
    </location>
</feature>